<sequence length="72" mass="7833">MAHFLTSVARMWDDVVRSCAHQRVFCGVDCVDGWLAREELARGYVMDLGTLWRLARGVHRAAGSGPCAPGSG</sequence>
<dbReference type="Proteomes" id="UP001501578">
    <property type="component" value="Unassembled WGS sequence"/>
</dbReference>
<protein>
    <submittedName>
        <fullName evidence="1">Uncharacterized protein</fullName>
    </submittedName>
</protein>
<keyword evidence="2" id="KW-1185">Reference proteome</keyword>
<evidence type="ECO:0000313" key="2">
    <source>
        <dbReference type="Proteomes" id="UP001501578"/>
    </source>
</evidence>
<dbReference type="EMBL" id="BAAAHQ010000023">
    <property type="protein sequence ID" value="GAA0935685.1"/>
    <property type="molecule type" value="Genomic_DNA"/>
</dbReference>
<gene>
    <name evidence="1" type="ORF">GCM10009560_43910</name>
</gene>
<proteinExistence type="predicted"/>
<dbReference type="SUPFAM" id="SSF160387">
    <property type="entry name" value="NosL/MerB-like"/>
    <property type="match status" value="1"/>
</dbReference>
<dbReference type="Gene3D" id="3.30.450.410">
    <property type="match status" value="1"/>
</dbReference>
<reference evidence="1 2" key="1">
    <citation type="journal article" date="2019" name="Int. J. Syst. Evol. Microbiol.">
        <title>The Global Catalogue of Microorganisms (GCM) 10K type strain sequencing project: providing services to taxonomists for standard genome sequencing and annotation.</title>
        <authorList>
            <consortium name="The Broad Institute Genomics Platform"/>
            <consortium name="The Broad Institute Genome Sequencing Center for Infectious Disease"/>
            <person name="Wu L."/>
            <person name="Ma J."/>
        </authorList>
    </citation>
    <scope>NUCLEOTIDE SEQUENCE [LARGE SCALE GENOMIC DNA]</scope>
    <source>
        <strain evidence="1 2">JCM 11136</strain>
    </source>
</reference>
<comment type="caution">
    <text evidence="1">The sequence shown here is derived from an EMBL/GenBank/DDBJ whole genome shotgun (WGS) entry which is preliminary data.</text>
</comment>
<accession>A0ABN1Q0M2</accession>
<organism evidence="1 2">
    <name type="scientific">Nonomuraea longicatena</name>
    <dbReference type="NCBI Taxonomy" id="83682"/>
    <lineage>
        <taxon>Bacteria</taxon>
        <taxon>Bacillati</taxon>
        <taxon>Actinomycetota</taxon>
        <taxon>Actinomycetes</taxon>
        <taxon>Streptosporangiales</taxon>
        <taxon>Streptosporangiaceae</taxon>
        <taxon>Nonomuraea</taxon>
    </lineage>
</organism>
<evidence type="ECO:0000313" key="1">
    <source>
        <dbReference type="EMBL" id="GAA0935685.1"/>
    </source>
</evidence>
<dbReference type="InterPro" id="IPR053717">
    <property type="entry name" value="MerB_lyase_sf"/>
</dbReference>
<name>A0ABN1Q0M2_9ACTN</name>